<gene>
    <name evidence="1" type="ORF">UFOVP745_45</name>
</gene>
<reference evidence="1" key="1">
    <citation type="submission" date="2020-05" db="EMBL/GenBank/DDBJ databases">
        <authorList>
            <person name="Chiriac C."/>
            <person name="Salcher M."/>
            <person name="Ghai R."/>
            <person name="Kavagutti S V."/>
        </authorList>
    </citation>
    <scope>NUCLEOTIDE SEQUENCE</scope>
</reference>
<protein>
    <submittedName>
        <fullName evidence="1">Uncharacterized protein</fullName>
    </submittedName>
</protein>
<name>A0A6J7X9Q5_9CAUD</name>
<organism evidence="1">
    <name type="scientific">uncultured Caudovirales phage</name>
    <dbReference type="NCBI Taxonomy" id="2100421"/>
    <lineage>
        <taxon>Viruses</taxon>
        <taxon>Duplodnaviria</taxon>
        <taxon>Heunggongvirae</taxon>
        <taxon>Uroviricota</taxon>
        <taxon>Caudoviricetes</taxon>
        <taxon>Peduoviridae</taxon>
        <taxon>Maltschvirus</taxon>
        <taxon>Maltschvirus maltsch</taxon>
    </lineage>
</organism>
<proteinExistence type="predicted"/>
<evidence type="ECO:0000313" key="1">
    <source>
        <dbReference type="EMBL" id="CAB5225635.1"/>
    </source>
</evidence>
<dbReference type="EMBL" id="LR798348">
    <property type="protein sequence ID" value="CAB5225635.1"/>
    <property type="molecule type" value="Genomic_DNA"/>
</dbReference>
<sequence>MSEPLSDWRLFNSGEQSLENRYAWLGLEIIKCALQDAVKGIDIGLIDPVTLKQKDAHRPMMEDMHEFLHGAEWIQGKECRDLCQMINSWSDGILKITPDTFVALLKRSARQRTEKPKNKKYGKAR</sequence>
<accession>A0A6J7X9Q5</accession>